<dbReference type="InterPro" id="IPR036291">
    <property type="entry name" value="NAD(P)-bd_dom_sf"/>
</dbReference>
<dbReference type="InterPro" id="IPR013328">
    <property type="entry name" value="6PGD_dom2"/>
</dbReference>
<dbReference type="GO" id="GO:0009536">
    <property type="term" value="C:plastid"/>
    <property type="evidence" value="ECO:0007669"/>
    <property type="project" value="UniProtKB-SubCell"/>
</dbReference>
<evidence type="ECO:0000256" key="2">
    <source>
        <dbReference type="ARBA" id="ARBA00009664"/>
    </source>
</evidence>
<comment type="subcellular location">
    <subcellularLocation>
        <location evidence="1">Plastid</location>
    </subcellularLocation>
</comment>
<dbReference type="Pfam" id="PF14833">
    <property type="entry name" value="NAD_binding_11"/>
    <property type="match status" value="1"/>
</dbReference>
<dbReference type="SUPFAM" id="SSF51569">
    <property type="entry name" value="Aldolase"/>
    <property type="match status" value="1"/>
</dbReference>
<keyword evidence="8" id="KW-1185">Reference proteome</keyword>
<dbReference type="eggNOG" id="KOG0409">
    <property type="taxonomic scope" value="Eukaryota"/>
</dbReference>
<dbReference type="InterPro" id="IPR006115">
    <property type="entry name" value="6PGDH_NADP-bd"/>
</dbReference>
<reference evidence="7" key="1">
    <citation type="submission" date="2015-04" db="UniProtKB">
        <authorList>
            <consortium name="EnsemblPlants"/>
        </authorList>
    </citation>
    <scope>IDENTIFICATION</scope>
    <source>
        <strain evidence="7">SL10</strain>
    </source>
</reference>
<accession>A0A0E0HIH9</accession>
<dbReference type="HOGENOM" id="CLU_031010_1_0_1"/>
<feature type="domain" description="3-hydroxyisobutyrate dehydrogenase-like NAD-binding" evidence="6">
    <location>
        <begin position="182"/>
        <end position="302"/>
    </location>
</feature>
<dbReference type="InterPro" id="IPR008927">
    <property type="entry name" value="6-PGluconate_DH-like_C_sf"/>
</dbReference>
<dbReference type="PANTHER" id="PTHR36895">
    <property type="match status" value="1"/>
</dbReference>
<dbReference type="SUPFAM" id="SSF48179">
    <property type="entry name" value="6-phosphogluconate dehydrogenase C-terminal domain-like"/>
    <property type="match status" value="1"/>
</dbReference>
<dbReference type="SUPFAM" id="SSF51735">
    <property type="entry name" value="NAD(P)-binding Rossmann-fold domains"/>
    <property type="match status" value="1"/>
</dbReference>
<dbReference type="AlphaFoldDB" id="A0A0E0HIH9"/>
<dbReference type="Gramene" id="ONIVA05G27850.1">
    <property type="protein sequence ID" value="ONIVA05G27850.1"/>
    <property type="gene ID" value="ONIVA05G27850"/>
</dbReference>
<evidence type="ECO:0000256" key="1">
    <source>
        <dbReference type="ARBA" id="ARBA00004474"/>
    </source>
</evidence>
<dbReference type="InterPro" id="IPR007570">
    <property type="entry name" value="Uncharacterised_Ycf23"/>
</dbReference>
<protein>
    <recommendedName>
        <fullName evidence="3">Uncharacterized protein ycf23</fullName>
    </recommendedName>
</protein>
<name>A0A0E0HIH9_ORYNI</name>
<dbReference type="PANTHER" id="PTHR36895:SF1">
    <property type="entry name" value="YCF23 PROTEIN"/>
    <property type="match status" value="1"/>
</dbReference>
<proteinExistence type="inferred from homology"/>
<dbReference type="InterPro" id="IPR013785">
    <property type="entry name" value="Aldolase_TIM"/>
</dbReference>
<dbReference type="GO" id="GO:0051287">
    <property type="term" value="F:NAD binding"/>
    <property type="evidence" value="ECO:0007669"/>
    <property type="project" value="InterPro"/>
</dbReference>
<keyword evidence="4" id="KW-0934">Plastid</keyword>
<evidence type="ECO:0000313" key="7">
    <source>
        <dbReference type="EnsemblPlants" id="ONIVA05G27850.1"/>
    </source>
</evidence>
<evidence type="ECO:0000313" key="8">
    <source>
        <dbReference type="Proteomes" id="UP000006591"/>
    </source>
</evidence>
<evidence type="ECO:0000259" key="5">
    <source>
        <dbReference type="Pfam" id="PF03446"/>
    </source>
</evidence>
<dbReference type="EnsemblPlants" id="ONIVA05G27850.1">
    <property type="protein sequence ID" value="ONIVA05G27850.1"/>
    <property type="gene ID" value="ONIVA05G27850"/>
</dbReference>
<reference evidence="7" key="2">
    <citation type="submission" date="2018-04" db="EMBL/GenBank/DDBJ databases">
        <title>OnivRS2 (Oryza nivara Reference Sequence Version 2).</title>
        <authorList>
            <person name="Zhang J."/>
            <person name="Kudrna D."/>
            <person name="Lee S."/>
            <person name="Talag J."/>
            <person name="Rajasekar S."/>
            <person name="Welchert J."/>
            <person name="Hsing Y.-I."/>
            <person name="Wing R.A."/>
        </authorList>
    </citation>
    <scope>NUCLEOTIDE SEQUENCE [LARGE SCALE GENOMIC DNA]</scope>
    <source>
        <strain evidence="7">SL10</strain>
    </source>
</reference>
<dbReference type="Pfam" id="PF04481">
    <property type="entry name" value="DUF561"/>
    <property type="match status" value="1"/>
</dbReference>
<dbReference type="Proteomes" id="UP000006591">
    <property type="component" value="Chromosome 5"/>
</dbReference>
<dbReference type="STRING" id="4536.A0A0E0HIH9"/>
<dbReference type="InterPro" id="IPR029154">
    <property type="entry name" value="HIBADH-like_NADP-bd"/>
</dbReference>
<comment type="similarity">
    <text evidence="2">Belongs to the ycf23 family.</text>
</comment>
<organism evidence="7">
    <name type="scientific">Oryza nivara</name>
    <name type="common">Indian wild rice</name>
    <name type="synonym">Oryza sativa f. spontanea</name>
    <dbReference type="NCBI Taxonomy" id="4536"/>
    <lineage>
        <taxon>Eukaryota</taxon>
        <taxon>Viridiplantae</taxon>
        <taxon>Streptophyta</taxon>
        <taxon>Embryophyta</taxon>
        <taxon>Tracheophyta</taxon>
        <taxon>Spermatophyta</taxon>
        <taxon>Magnoliopsida</taxon>
        <taxon>Liliopsida</taxon>
        <taxon>Poales</taxon>
        <taxon>Poaceae</taxon>
        <taxon>BOP clade</taxon>
        <taxon>Oryzoideae</taxon>
        <taxon>Oryzeae</taxon>
        <taxon>Oryzinae</taxon>
        <taxon>Oryza</taxon>
    </lineage>
</organism>
<evidence type="ECO:0000259" key="6">
    <source>
        <dbReference type="Pfam" id="PF14833"/>
    </source>
</evidence>
<dbReference type="Pfam" id="PF03446">
    <property type="entry name" value="NAD_binding_2"/>
    <property type="match status" value="1"/>
</dbReference>
<sequence length="612" mass="61688">MEVDVAAFGFPAPVRPGATRVGWVGIGVMGGAMAARLLAAGFAVTAYARTPAKAEALVAAGASLAGSPAAVAAACDVVFTMVGNPGDVRAVVLDAASGVLAGLRPGGVLVDCTSSSPSLAREVAAAARAAGCYAVDSPVSGGDVGARDGALALLAGGDEAVVSWLAPLFAHLGRPTYMGPPGSGQSSKIANQIAVAGAVVGASEALAFANAAGLDAPLFLDAVSKGAAGSRVMDIFGERMLRREFASGGSVKYIIKDLGMALETEEGPEGAKALPGAAMFRQMFSAMAANGDGDLSLQGLITVVERLNGIRKGATMAAAGSLGLLQAPSSFTAAAASRPASRRAPRALFAVRASAAADATKDAVLKAFREKRALKIISGLQNFDRSSVASVVSAADKGGATHVDIACDQDLVKLALELTSLPICVSSVDPSAFRSAVEAGAKMIEIGNYDSFYDTGIEFSSEKILKLTKETREMLPDITLSVTVPHTLSLLDQVRLAELLEEEGADIIQTEGGKCSSPTKPGVLGLIEKATPTLAAAYSISRAVTIPVMCASGLSSVTAPMAVTAGAAGVGVGSAVNKLNDIVAMVAEVKSIAEALGLPSRNVSSNLRTVHH</sequence>
<dbReference type="Gene3D" id="1.10.1040.10">
    <property type="entry name" value="N-(1-d-carboxylethyl)-l-norvaline Dehydrogenase, domain 2"/>
    <property type="match status" value="1"/>
</dbReference>
<feature type="domain" description="6-phosphogluconate dehydrogenase NADP-binding" evidence="5">
    <location>
        <begin position="20"/>
        <end position="177"/>
    </location>
</feature>
<dbReference type="Gene3D" id="3.40.50.720">
    <property type="entry name" value="NAD(P)-binding Rossmann-like Domain"/>
    <property type="match status" value="1"/>
</dbReference>
<evidence type="ECO:0000256" key="3">
    <source>
        <dbReference type="ARBA" id="ARBA00021523"/>
    </source>
</evidence>
<dbReference type="OMA" id="MNGWISF"/>
<evidence type="ECO:0000256" key="4">
    <source>
        <dbReference type="ARBA" id="ARBA00022640"/>
    </source>
</evidence>
<dbReference type="Gene3D" id="3.20.20.70">
    <property type="entry name" value="Aldolase class I"/>
    <property type="match status" value="1"/>
</dbReference>
<dbReference type="GO" id="GO:0050661">
    <property type="term" value="F:NADP binding"/>
    <property type="evidence" value="ECO:0007669"/>
    <property type="project" value="InterPro"/>
</dbReference>